<evidence type="ECO:0000256" key="4">
    <source>
        <dbReference type="ARBA" id="ARBA00008766"/>
    </source>
</evidence>
<gene>
    <name evidence="13" type="ORF">BU16DRAFT_622806</name>
</gene>
<evidence type="ECO:0000256" key="7">
    <source>
        <dbReference type="ARBA" id="ARBA00022723"/>
    </source>
</evidence>
<keyword evidence="9" id="KW-0482">Metalloprotease</keyword>
<evidence type="ECO:0000256" key="8">
    <source>
        <dbReference type="ARBA" id="ARBA00022801"/>
    </source>
</evidence>
<comment type="cofactor">
    <cofactor evidence="2">
        <name>Mn(2+)</name>
        <dbReference type="ChEBI" id="CHEBI:29035"/>
    </cofactor>
</comment>
<keyword evidence="6 13" id="KW-0645">Protease</keyword>
<evidence type="ECO:0000313" key="14">
    <source>
        <dbReference type="Proteomes" id="UP000799750"/>
    </source>
</evidence>
<evidence type="ECO:0000256" key="6">
    <source>
        <dbReference type="ARBA" id="ARBA00022438"/>
    </source>
</evidence>
<dbReference type="GO" id="GO:0006508">
    <property type="term" value="P:proteolysis"/>
    <property type="evidence" value="ECO:0007669"/>
    <property type="project" value="TreeGrafter"/>
</dbReference>
<dbReference type="EC" id="3.4.11.9" evidence="5"/>
<keyword evidence="14" id="KW-1185">Reference proteome</keyword>
<keyword evidence="6 13" id="KW-0031">Aminopeptidase</keyword>
<dbReference type="Proteomes" id="UP000799750">
    <property type="component" value="Unassembled WGS sequence"/>
</dbReference>
<dbReference type="CDD" id="cd01087">
    <property type="entry name" value="Prolidase"/>
    <property type="match status" value="1"/>
</dbReference>
<proteinExistence type="inferred from homology"/>
<sequence length="461" mass="51513">MAVLEEVLRGKYPAKTHAKKVVQWMREQGAEVGEGTLYLEGQKTRMIEDNDEPVPFRQRRYFFYLTGCNLPDCYFTYDIKTEKSTLFIPGVDPEEVIWSGLPMSVEEALESYEVDAVLPSSELNPHLASASSSKFTIYAIASQISDDVTFLSYNTKNVELLKPAIEYARVTKTPYEIALIRHANSISTTAHIAVMRAVAHVSNEQELEAIFLKNCVERGAKEQAYHSIVASGTSAATLHYVKNDQPLDNTLNLLLDAGCEWDCYASDITRTFPRSGTFSPESLAIYNIVLSMQKQCTEALKAGVLWDDVHLLAHKIVIGGLLELGILRGSADDILAARTSVAFFPHGLGHYLGMDTHDTGGNPNYADKDPLFRYLRVRGTLPAGSVITVEPGCYFCRFIIEPYLKDEKHSKYIDESVLKRYWSVGGVRIEDNILITESGYENLTPTPKEVKEMGKIIKGEE</sequence>
<evidence type="ECO:0000259" key="12">
    <source>
        <dbReference type="SMART" id="SM01011"/>
    </source>
</evidence>
<dbReference type="SUPFAM" id="SSF55920">
    <property type="entry name" value="Creatinase/aminopeptidase"/>
    <property type="match status" value="1"/>
</dbReference>
<evidence type="ECO:0000256" key="2">
    <source>
        <dbReference type="ARBA" id="ARBA00001936"/>
    </source>
</evidence>
<dbReference type="InterPro" id="IPR000994">
    <property type="entry name" value="Pept_M24"/>
</dbReference>
<organism evidence="13 14">
    <name type="scientific">Lophium mytilinum</name>
    <dbReference type="NCBI Taxonomy" id="390894"/>
    <lineage>
        <taxon>Eukaryota</taxon>
        <taxon>Fungi</taxon>
        <taxon>Dikarya</taxon>
        <taxon>Ascomycota</taxon>
        <taxon>Pezizomycotina</taxon>
        <taxon>Dothideomycetes</taxon>
        <taxon>Pleosporomycetidae</taxon>
        <taxon>Mytilinidiales</taxon>
        <taxon>Mytilinidiaceae</taxon>
        <taxon>Lophium</taxon>
    </lineage>
</organism>
<dbReference type="SUPFAM" id="SSF53092">
    <property type="entry name" value="Creatinase/prolidase N-terminal domain"/>
    <property type="match status" value="1"/>
</dbReference>
<dbReference type="PANTHER" id="PTHR43226:SF1">
    <property type="entry name" value="XAA-PRO DIPEPTIDASE"/>
    <property type="match status" value="1"/>
</dbReference>
<dbReference type="PANTHER" id="PTHR43226">
    <property type="entry name" value="XAA-PRO AMINOPEPTIDASE 3"/>
    <property type="match status" value="1"/>
</dbReference>
<name>A0A6A6QAV8_9PEZI</name>
<dbReference type="Gene3D" id="3.40.350.10">
    <property type="entry name" value="Creatinase/prolidase N-terminal domain"/>
    <property type="match status" value="1"/>
</dbReference>
<dbReference type="InterPro" id="IPR029149">
    <property type="entry name" value="Creatin/AminoP/Spt16_N"/>
</dbReference>
<comment type="function">
    <text evidence="3">Catalyzes the removal of a penultimate prolyl residue from the N-termini of peptides.</text>
</comment>
<evidence type="ECO:0000256" key="3">
    <source>
        <dbReference type="ARBA" id="ARBA00002443"/>
    </source>
</evidence>
<dbReference type="GO" id="GO:0070006">
    <property type="term" value="F:metalloaminopeptidase activity"/>
    <property type="evidence" value="ECO:0007669"/>
    <property type="project" value="InterPro"/>
</dbReference>
<keyword evidence="10" id="KW-0464">Manganese</keyword>
<dbReference type="SMART" id="SM01011">
    <property type="entry name" value="AMP_N"/>
    <property type="match status" value="1"/>
</dbReference>
<dbReference type="GO" id="GO:0030145">
    <property type="term" value="F:manganese ion binding"/>
    <property type="evidence" value="ECO:0007669"/>
    <property type="project" value="InterPro"/>
</dbReference>
<comment type="similarity">
    <text evidence="4">Belongs to the peptidase M24B family.</text>
</comment>
<dbReference type="Pfam" id="PF05195">
    <property type="entry name" value="AMP_N"/>
    <property type="match status" value="1"/>
</dbReference>
<evidence type="ECO:0000256" key="11">
    <source>
        <dbReference type="ARBA" id="ARBA00030849"/>
    </source>
</evidence>
<evidence type="ECO:0000256" key="9">
    <source>
        <dbReference type="ARBA" id="ARBA00023049"/>
    </source>
</evidence>
<evidence type="ECO:0000256" key="1">
    <source>
        <dbReference type="ARBA" id="ARBA00001424"/>
    </source>
</evidence>
<feature type="domain" description="Aminopeptidase P N-terminal" evidence="12">
    <location>
        <begin position="12"/>
        <end position="145"/>
    </location>
</feature>
<keyword evidence="7" id="KW-0479">Metal-binding</keyword>
<evidence type="ECO:0000256" key="10">
    <source>
        <dbReference type="ARBA" id="ARBA00023211"/>
    </source>
</evidence>
<comment type="catalytic activity">
    <reaction evidence="1">
        <text>Release of any N-terminal amino acid, including proline, that is linked to proline, even from a dipeptide or tripeptide.</text>
        <dbReference type="EC" id="3.4.11.9"/>
    </reaction>
</comment>
<dbReference type="AlphaFoldDB" id="A0A6A6QAV8"/>
<dbReference type="Pfam" id="PF00557">
    <property type="entry name" value="Peptidase_M24"/>
    <property type="match status" value="1"/>
</dbReference>
<dbReference type="OrthoDB" id="10261878at2759"/>
<dbReference type="InterPro" id="IPR007865">
    <property type="entry name" value="Aminopep_P_N"/>
</dbReference>
<accession>A0A6A6QAV8</accession>
<dbReference type="InterPro" id="IPR036005">
    <property type="entry name" value="Creatinase/aminopeptidase-like"/>
</dbReference>
<dbReference type="Gene3D" id="3.90.230.10">
    <property type="entry name" value="Creatinase/methionine aminopeptidase superfamily"/>
    <property type="match status" value="1"/>
</dbReference>
<dbReference type="InterPro" id="IPR052433">
    <property type="entry name" value="X-Pro_dipept-like"/>
</dbReference>
<keyword evidence="8" id="KW-0378">Hydrolase</keyword>
<dbReference type="FunFam" id="3.90.230.10:FF:000002">
    <property type="entry name" value="Xaa-Pro aminopeptidase 3"/>
    <property type="match status" value="1"/>
</dbReference>
<evidence type="ECO:0000313" key="13">
    <source>
        <dbReference type="EMBL" id="KAF2489271.1"/>
    </source>
</evidence>
<reference evidence="13" key="1">
    <citation type="journal article" date="2020" name="Stud. Mycol.">
        <title>101 Dothideomycetes genomes: a test case for predicting lifestyles and emergence of pathogens.</title>
        <authorList>
            <person name="Haridas S."/>
            <person name="Albert R."/>
            <person name="Binder M."/>
            <person name="Bloem J."/>
            <person name="Labutti K."/>
            <person name="Salamov A."/>
            <person name="Andreopoulos B."/>
            <person name="Baker S."/>
            <person name="Barry K."/>
            <person name="Bills G."/>
            <person name="Bluhm B."/>
            <person name="Cannon C."/>
            <person name="Castanera R."/>
            <person name="Culley D."/>
            <person name="Daum C."/>
            <person name="Ezra D."/>
            <person name="Gonzalez J."/>
            <person name="Henrissat B."/>
            <person name="Kuo A."/>
            <person name="Liang C."/>
            <person name="Lipzen A."/>
            <person name="Lutzoni F."/>
            <person name="Magnuson J."/>
            <person name="Mondo S."/>
            <person name="Nolan M."/>
            <person name="Ohm R."/>
            <person name="Pangilinan J."/>
            <person name="Park H.-J."/>
            <person name="Ramirez L."/>
            <person name="Alfaro M."/>
            <person name="Sun H."/>
            <person name="Tritt A."/>
            <person name="Yoshinaga Y."/>
            <person name="Zwiers L.-H."/>
            <person name="Turgeon B."/>
            <person name="Goodwin S."/>
            <person name="Spatafora J."/>
            <person name="Crous P."/>
            <person name="Grigoriev I."/>
        </authorList>
    </citation>
    <scope>NUCLEOTIDE SEQUENCE</scope>
    <source>
        <strain evidence="13">CBS 269.34</strain>
    </source>
</reference>
<protein>
    <recommendedName>
        <fullName evidence="5">Xaa-Pro aminopeptidase</fullName>
        <ecNumber evidence="5">3.4.11.9</ecNumber>
    </recommendedName>
    <alternativeName>
        <fullName evidence="11">Aminoacylproline aminopeptidase</fullName>
    </alternativeName>
</protein>
<dbReference type="EMBL" id="MU004199">
    <property type="protein sequence ID" value="KAF2489271.1"/>
    <property type="molecule type" value="Genomic_DNA"/>
</dbReference>
<evidence type="ECO:0000256" key="5">
    <source>
        <dbReference type="ARBA" id="ARBA00012574"/>
    </source>
</evidence>